<protein>
    <submittedName>
        <fullName evidence="2">Alpha/beta hydrolase</fullName>
    </submittedName>
</protein>
<dbReference type="PANTHER" id="PTHR46438">
    <property type="entry name" value="ALPHA/BETA-HYDROLASES SUPERFAMILY PROTEIN"/>
    <property type="match status" value="1"/>
</dbReference>
<keyword evidence="2" id="KW-0378">Hydrolase</keyword>
<name>A0A4U3A4K6_BACMY</name>
<accession>A0A4U3A4K6</accession>
<dbReference type="PANTHER" id="PTHR46438:SF11">
    <property type="entry name" value="LIPASE-RELATED"/>
    <property type="match status" value="1"/>
</dbReference>
<feature type="domain" description="AB hydrolase-1" evidence="1">
    <location>
        <begin position="31"/>
        <end position="69"/>
    </location>
</feature>
<evidence type="ECO:0000313" key="3">
    <source>
        <dbReference type="Proteomes" id="UP000305524"/>
    </source>
</evidence>
<comment type="caution">
    <text evidence="2">The sequence shown here is derived from an EMBL/GenBank/DDBJ whole genome shotgun (WGS) entry which is preliminary data.</text>
</comment>
<dbReference type="Gene3D" id="3.40.50.1820">
    <property type="entry name" value="alpha/beta hydrolase"/>
    <property type="match status" value="1"/>
</dbReference>
<dbReference type="AlphaFoldDB" id="A0A4U3A4K6"/>
<dbReference type="SUPFAM" id="SSF53474">
    <property type="entry name" value="alpha/beta-Hydrolases"/>
    <property type="match status" value="1"/>
</dbReference>
<gene>
    <name evidence="2" type="ORF">FC701_23965</name>
</gene>
<feature type="non-terminal residue" evidence="2">
    <location>
        <position position="79"/>
    </location>
</feature>
<dbReference type="InterPro" id="IPR000073">
    <property type="entry name" value="AB_hydrolase_1"/>
</dbReference>
<dbReference type="GO" id="GO:0016787">
    <property type="term" value="F:hydrolase activity"/>
    <property type="evidence" value="ECO:0007669"/>
    <property type="project" value="UniProtKB-KW"/>
</dbReference>
<organism evidence="2 3">
    <name type="scientific">Bacillus mycoides</name>
    <dbReference type="NCBI Taxonomy" id="1405"/>
    <lineage>
        <taxon>Bacteria</taxon>
        <taxon>Bacillati</taxon>
        <taxon>Bacillota</taxon>
        <taxon>Bacilli</taxon>
        <taxon>Bacillales</taxon>
        <taxon>Bacillaceae</taxon>
        <taxon>Bacillus</taxon>
        <taxon>Bacillus cereus group</taxon>
    </lineage>
</organism>
<proteinExistence type="predicted"/>
<dbReference type="Pfam" id="PF00561">
    <property type="entry name" value="Abhydrolase_1"/>
    <property type="match status" value="1"/>
</dbReference>
<dbReference type="Proteomes" id="UP000305524">
    <property type="component" value="Unassembled WGS sequence"/>
</dbReference>
<reference evidence="2 3" key="1">
    <citation type="journal article" date="2019" name="Environ. Microbiol.">
        <title>An active ?-lactamase is a part of an orchestrated cell wall stress resistance network of Bacillus subtilis and related rhizosphere species.</title>
        <authorList>
            <person name="Bucher T."/>
            <person name="Keren-Paz A."/>
            <person name="Hausser J."/>
            <person name="Olender T."/>
            <person name="Cytryn E."/>
            <person name="Kolodkin-Gal I."/>
        </authorList>
    </citation>
    <scope>NUCLEOTIDE SEQUENCE [LARGE SCALE GENOMIC DNA]</scope>
    <source>
        <strain evidence="2 3">I186</strain>
    </source>
</reference>
<evidence type="ECO:0000259" key="1">
    <source>
        <dbReference type="Pfam" id="PF00561"/>
    </source>
</evidence>
<evidence type="ECO:0000313" key="2">
    <source>
        <dbReference type="EMBL" id="TKI81740.1"/>
    </source>
</evidence>
<dbReference type="EMBL" id="SZOD01000669">
    <property type="protein sequence ID" value="TKI81740.1"/>
    <property type="molecule type" value="Genomic_DNA"/>
</dbReference>
<dbReference type="InterPro" id="IPR029058">
    <property type="entry name" value="AB_hydrolase_fold"/>
</dbReference>
<sequence length="79" mass="9048">MIKPATMEFVSLSNGETIAYQEVGRQNEEMLVLIHGNMTSSQHFDLVIEKLQNQYHIYAIDLRGFGQSTYNKPIDSLQD</sequence>